<feature type="region of interest" description="Disordered" evidence="7">
    <location>
        <begin position="911"/>
        <end position="938"/>
    </location>
</feature>
<dbReference type="CDD" id="cd00896">
    <property type="entry name" value="PI3Kc_III"/>
    <property type="match status" value="1"/>
</dbReference>
<dbReference type="InterPro" id="IPR026094">
    <property type="entry name" value="GPS2"/>
</dbReference>
<comment type="caution">
    <text evidence="12">The sequence shown here is derived from an EMBL/GenBank/DDBJ whole genome shotgun (WGS) entry which is preliminary data.</text>
</comment>
<organism evidence="12 14">
    <name type="scientific">Didymodactylos carnosus</name>
    <dbReference type="NCBI Taxonomy" id="1234261"/>
    <lineage>
        <taxon>Eukaryota</taxon>
        <taxon>Metazoa</taxon>
        <taxon>Spiralia</taxon>
        <taxon>Gnathifera</taxon>
        <taxon>Rotifera</taxon>
        <taxon>Eurotatoria</taxon>
        <taxon>Bdelloidea</taxon>
        <taxon>Philodinida</taxon>
        <taxon>Philodinidae</taxon>
        <taxon>Didymodactylos</taxon>
    </lineage>
</organism>
<dbReference type="InterPro" id="IPR000403">
    <property type="entry name" value="PI3/4_kinase_cat_dom"/>
</dbReference>
<dbReference type="GO" id="GO:0005524">
    <property type="term" value="F:ATP binding"/>
    <property type="evidence" value="ECO:0007669"/>
    <property type="project" value="UniProtKB-KW"/>
</dbReference>
<dbReference type="SMART" id="SM00145">
    <property type="entry name" value="PI3Ka"/>
    <property type="match status" value="1"/>
</dbReference>
<dbReference type="InterPro" id="IPR036940">
    <property type="entry name" value="PI3/4_kinase_cat_sf"/>
</dbReference>
<feature type="non-terminal residue" evidence="12">
    <location>
        <position position="1595"/>
    </location>
</feature>
<dbReference type="Pfam" id="PF00454">
    <property type="entry name" value="PI3_PI4_kinase"/>
    <property type="match status" value="1"/>
</dbReference>
<dbReference type="InterPro" id="IPR057756">
    <property type="entry name" value="PI3-kinase_type3/VPS34_cat"/>
</dbReference>
<feature type="compositionally biased region" description="Polar residues" evidence="7">
    <location>
        <begin position="1091"/>
        <end position="1104"/>
    </location>
</feature>
<dbReference type="PROSITE" id="PS00915">
    <property type="entry name" value="PI3_4_KINASE_1"/>
    <property type="match status" value="1"/>
</dbReference>
<evidence type="ECO:0000256" key="2">
    <source>
        <dbReference type="ARBA" id="ARBA00022679"/>
    </source>
</evidence>
<feature type="domain" description="F-box" evidence="8">
    <location>
        <begin position="1456"/>
        <end position="1494"/>
    </location>
</feature>
<dbReference type="SUPFAM" id="SSF56112">
    <property type="entry name" value="Protein kinase-like (PK-like)"/>
    <property type="match status" value="1"/>
</dbReference>
<evidence type="ECO:0000259" key="8">
    <source>
        <dbReference type="PROSITE" id="PS50181"/>
    </source>
</evidence>
<evidence type="ECO:0000256" key="4">
    <source>
        <dbReference type="ARBA" id="ARBA00022777"/>
    </source>
</evidence>
<dbReference type="InterPro" id="IPR016024">
    <property type="entry name" value="ARM-type_fold"/>
</dbReference>
<keyword evidence="14" id="KW-1185">Reference proteome</keyword>
<dbReference type="SMART" id="SM00146">
    <property type="entry name" value="PI3Kc"/>
    <property type="match status" value="1"/>
</dbReference>
<feature type="region of interest" description="Disordered" evidence="7">
    <location>
        <begin position="1205"/>
        <end position="1224"/>
    </location>
</feature>
<dbReference type="InterPro" id="IPR002420">
    <property type="entry name" value="PI3K-type_C2_dom"/>
</dbReference>
<keyword evidence="5" id="KW-0067">ATP-binding</keyword>
<dbReference type="EMBL" id="CAJOBC010002853">
    <property type="protein sequence ID" value="CAF3754834.1"/>
    <property type="molecule type" value="Genomic_DNA"/>
</dbReference>
<dbReference type="GO" id="GO:0000407">
    <property type="term" value="C:phagophore assembly site"/>
    <property type="evidence" value="ECO:0007669"/>
    <property type="project" value="TreeGrafter"/>
</dbReference>
<dbReference type="SMART" id="SM00142">
    <property type="entry name" value="PI3K_C2"/>
    <property type="match status" value="1"/>
</dbReference>
<dbReference type="GO" id="GO:0016303">
    <property type="term" value="F:1-phosphatidylinositol-3-kinase activity"/>
    <property type="evidence" value="ECO:0007669"/>
    <property type="project" value="UniProtKB-EC"/>
</dbReference>
<evidence type="ECO:0000256" key="6">
    <source>
        <dbReference type="PROSITE-ProRule" id="PRU00880"/>
    </source>
</evidence>
<evidence type="ECO:0000259" key="11">
    <source>
        <dbReference type="PROSITE" id="PS51547"/>
    </source>
</evidence>
<dbReference type="GO" id="GO:0034272">
    <property type="term" value="C:phosphatidylinositol 3-kinase complex, class III, type II"/>
    <property type="evidence" value="ECO:0007669"/>
    <property type="project" value="TreeGrafter"/>
</dbReference>
<dbReference type="GO" id="GO:0000045">
    <property type="term" value="P:autophagosome assembly"/>
    <property type="evidence" value="ECO:0007669"/>
    <property type="project" value="TreeGrafter"/>
</dbReference>
<dbReference type="PROSITE" id="PS00916">
    <property type="entry name" value="PI3_4_KINASE_2"/>
    <property type="match status" value="1"/>
</dbReference>
<keyword evidence="4" id="KW-0418">Kinase</keyword>
<dbReference type="InterPro" id="IPR015433">
    <property type="entry name" value="PI3/4_kinase"/>
</dbReference>
<dbReference type="GO" id="GO:0005768">
    <property type="term" value="C:endosome"/>
    <property type="evidence" value="ECO:0007669"/>
    <property type="project" value="TreeGrafter"/>
</dbReference>
<dbReference type="PANTHER" id="PTHR10048">
    <property type="entry name" value="PHOSPHATIDYLINOSITOL KINASE"/>
    <property type="match status" value="1"/>
</dbReference>
<gene>
    <name evidence="12" type="ORF">GPM918_LOCUS12816</name>
    <name evidence="13" type="ORF">SRO942_LOCUS12816</name>
</gene>
<dbReference type="Gene3D" id="3.30.1010.10">
    <property type="entry name" value="Phosphatidylinositol 3-kinase Catalytic Subunit, Chain A, domain 4"/>
    <property type="match status" value="1"/>
</dbReference>
<evidence type="ECO:0000313" key="14">
    <source>
        <dbReference type="Proteomes" id="UP000663829"/>
    </source>
</evidence>
<sequence>MMSSEKFHFIFSHELEDRIQIKIGSLEGERPQQNISDIFTRHSFVRNQNDSKRNEPYVLCQIFSDQQPLCLPVQTSYKAFTDKWSWNEWLILPLRYCDLPRHSVLTFTIHDILSPTQIAIIGSTTISLFAHDGTFRRGICDLKLWPNVVPDVNYESSTPGNIEHIHTDYNEQILSNNTNLNKNIKQQQKVKPPTITWNDESEYPMLDELSRIAKLIKTHGDGHTISQDWLDKLALTKAQHSIKEQLPKSKSMLLMIEFARTMIDENECTVLYFEPNCEEIINYPLGYTGLVVYDPELDMENIVESKHLKLARSGRKAMDKDLKPTREQRDRLMTILTYPPGQYLSIEEQDLVWKYRFFLSTHKKALAKFLQCVHWDKEEEVKQALDLLQQWVAMDTEDALELLGPLYHHPKVRIYAVSRLKLASDDDLLLYLLQLVQALRYERYDFMNAYVVDTSNDEQTSSNGSGTGENYANVVQSDSASQEIDLSTFLIQRACDKPIVANYLFWYAYVECENNSSQAKDKAISDMYQAFVHRLSMTLKTKNDLTRQVRSSIDAQKRFVDKLVELTNIVKRLQGSVKTKEEKLKTLLLAGDDSSVKFNFLQFDPIPLPLDPEVKIKRIIPDKIKIFKSAKLPFLFVCETVEGEEYSVIFKNGDDLRQDQLILQIITLMDRILRKENIDLRMTPYKVLSTSIKYGFVQFIESQSLHHVLEYNKSIKHYLQKTVGVLTTNETTGGNAGENDLTIPKEVMDSYVKSCAGYCVVTYLLGVGDRHLDNLLLRDTGQLFHIDFGFIMGRDPKPLPPAMRVSRDMIELLDQERVLDFRRHCFTAFIILRKHANVFANLFSLMLDSNIPDIALERDKTVKKLLDKFRLDLDDEKAVSYLKDLIDSIIERPALSDEMRDALRRHVIRERQRKKEEKQANEADKQRRREEKAKAELTSKAQLEKNAEFIQDLEAKLDDLQNQKNDFCNLLKKTLNEEDCKRKQSQQTVNKEPSWTSLYSPNLQPNQYLQQHFLTQPSSCRLLAYKPPQLLASLHQTHQQQSTAPPTLKRPRSPSLISTTNHQQQQVYSTPSTYSTNISKSPRPSIMGPSSIHTRSPSPAVTTYPSSSPSIPSNTHPSRLPSFPNPSAFSSYLYPISLSLQNQSQANKQQQQQQQQQSPQSHSPTASPSSSLQTNQNNLYSAQQLHRLRQPSQQQQEQNNYLNSLSFLQPPLPNPQSSDSKQQHAAIYHPIHEPLAEQVNTMYVSQLIFNDELKSLRECSLCFGLTCVMKLDLFKMKQCNIEKLTIQSIYLHDLLKLFYYIPKIKSLTVTVKDVRKDDINQQQLLTAFDNSILSSAVPYLTYLNLYTYQIGFSSIEVLLKQFFRLEYFILRSKNLELIDGRRWEMLLTTANLPVLKKFQFQIEQFHDTKWGQQNDVEKLVGKFQTQFWLEKQEYWGQVKCDYRPSDFLCVSIRIMLFTIERLPNELFQFIFIYLKSTNIFYSFFNLNSRFNTLIYFYLHRIDLSSLSILQLNIYTNIYLPFIQSTIKYLKLNDKNMKYIFISQNIFEFYPNLNHLTLINIDNEKSKCLSYLLSFKQLHYLKFICDDEIINENYWI</sequence>
<dbReference type="EMBL" id="CAJNOQ010002853">
    <property type="protein sequence ID" value="CAF0982308.1"/>
    <property type="molecule type" value="Genomic_DNA"/>
</dbReference>
<dbReference type="InterPro" id="IPR001810">
    <property type="entry name" value="F-box_dom"/>
</dbReference>
<dbReference type="CDD" id="cd08397">
    <property type="entry name" value="C2_PI3K_class_III"/>
    <property type="match status" value="1"/>
</dbReference>
<dbReference type="PROSITE" id="PS51547">
    <property type="entry name" value="C2_PI3K"/>
    <property type="match status" value="1"/>
</dbReference>
<feature type="region of interest" description="Disordered" evidence="7">
    <location>
        <begin position="1142"/>
        <end position="1174"/>
    </location>
</feature>
<dbReference type="GO" id="GO:0006897">
    <property type="term" value="P:endocytosis"/>
    <property type="evidence" value="ECO:0007669"/>
    <property type="project" value="TreeGrafter"/>
</dbReference>
<keyword evidence="3" id="KW-0547">Nucleotide-binding</keyword>
<dbReference type="PROSITE" id="PS50290">
    <property type="entry name" value="PI3_4_KINASE_3"/>
    <property type="match status" value="1"/>
</dbReference>
<reference evidence="12" key="1">
    <citation type="submission" date="2021-02" db="EMBL/GenBank/DDBJ databases">
        <authorList>
            <person name="Nowell W R."/>
        </authorList>
    </citation>
    <scope>NUCLEOTIDE SEQUENCE</scope>
</reference>
<dbReference type="Proteomes" id="UP000663829">
    <property type="component" value="Unassembled WGS sequence"/>
</dbReference>
<feature type="compositionally biased region" description="Low complexity" evidence="7">
    <location>
        <begin position="1105"/>
        <end position="1118"/>
    </location>
</feature>
<protein>
    <recommendedName>
        <fullName evidence="1">phosphatidylinositol 3-kinase</fullName>
        <ecNumber evidence="1">2.7.1.137</ecNumber>
    </recommendedName>
</protein>
<dbReference type="Pfam" id="PF00613">
    <property type="entry name" value="PI3Ka"/>
    <property type="match status" value="1"/>
</dbReference>
<feature type="compositionally biased region" description="Polar residues" evidence="7">
    <location>
        <begin position="1055"/>
        <end position="1082"/>
    </location>
</feature>
<dbReference type="GO" id="GO:0048015">
    <property type="term" value="P:phosphatidylinositol-mediated signaling"/>
    <property type="evidence" value="ECO:0007669"/>
    <property type="project" value="TreeGrafter"/>
</dbReference>
<dbReference type="Gene3D" id="1.25.40.70">
    <property type="entry name" value="Phosphatidylinositol 3-kinase, accessory domain (PIK)"/>
    <property type="match status" value="1"/>
</dbReference>
<dbReference type="InterPro" id="IPR042236">
    <property type="entry name" value="PI3K_accessory_sf"/>
</dbReference>
<dbReference type="SUPFAM" id="SSF48371">
    <property type="entry name" value="ARM repeat"/>
    <property type="match status" value="1"/>
</dbReference>
<feature type="region of interest" description="Disordered" evidence="7">
    <location>
        <begin position="1034"/>
        <end position="1124"/>
    </location>
</feature>
<accession>A0A814FFI9</accession>
<dbReference type="PROSITE" id="PS50181">
    <property type="entry name" value="FBOX"/>
    <property type="match status" value="1"/>
</dbReference>
<dbReference type="Proteomes" id="UP000681722">
    <property type="component" value="Unassembled WGS sequence"/>
</dbReference>
<feature type="domain" description="C2 PI3K-type" evidence="11">
    <location>
        <begin position="15"/>
        <end position="183"/>
    </location>
</feature>
<comment type="similarity">
    <text evidence="6">Belongs to the PI3/PI4-kinase family.</text>
</comment>
<name>A0A814FFI9_9BILA</name>
<evidence type="ECO:0000259" key="10">
    <source>
        <dbReference type="PROSITE" id="PS51545"/>
    </source>
</evidence>
<dbReference type="PANTHER" id="PTHR10048:SF7">
    <property type="entry name" value="PHOSPHATIDYLINOSITOL 3-KINASE CATALYTIC SUBUNIT TYPE 3"/>
    <property type="match status" value="1"/>
</dbReference>
<dbReference type="FunFam" id="3.30.1010.10:FF:000002">
    <property type="entry name" value="Phosphatidylinositol 3-kinase catalytic subunit type 3"/>
    <property type="match status" value="1"/>
</dbReference>
<evidence type="ECO:0000256" key="5">
    <source>
        <dbReference type="ARBA" id="ARBA00022840"/>
    </source>
</evidence>
<keyword evidence="2" id="KW-0808">Transferase</keyword>
<proteinExistence type="inferred from homology"/>
<feature type="domain" description="PI3K/PI4K catalytic" evidence="9">
    <location>
        <begin position="620"/>
        <end position="894"/>
    </location>
</feature>
<evidence type="ECO:0000256" key="3">
    <source>
        <dbReference type="ARBA" id="ARBA00022741"/>
    </source>
</evidence>
<dbReference type="InterPro" id="IPR011009">
    <property type="entry name" value="Kinase-like_dom_sf"/>
</dbReference>
<dbReference type="Pfam" id="PF15991">
    <property type="entry name" value="G_path_suppress"/>
    <property type="match status" value="1"/>
</dbReference>
<dbReference type="SUPFAM" id="SSF49562">
    <property type="entry name" value="C2 domain (Calcium/lipid-binding domain, CaLB)"/>
    <property type="match status" value="1"/>
</dbReference>
<dbReference type="OrthoDB" id="67688at2759"/>
<dbReference type="Pfam" id="PF00792">
    <property type="entry name" value="PI3K_C2"/>
    <property type="match status" value="1"/>
</dbReference>
<dbReference type="GO" id="GO:0005777">
    <property type="term" value="C:peroxisome"/>
    <property type="evidence" value="ECO:0007669"/>
    <property type="project" value="TreeGrafter"/>
</dbReference>
<feature type="compositionally biased region" description="Polar residues" evidence="7">
    <location>
        <begin position="1034"/>
        <end position="1045"/>
    </location>
</feature>
<dbReference type="PROSITE" id="PS51545">
    <property type="entry name" value="PIK_HELICAL"/>
    <property type="match status" value="1"/>
</dbReference>
<dbReference type="Gene3D" id="2.60.40.150">
    <property type="entry name" value="C2 domain"/>
    <property type="match status" value="1"/>
</dbReference>
<dbReference type="GO" id="GO:0034271">
    <property type="term" value="C:phosphatidylinositol 3-kinase complex, class III, type I"/>
    <property type="evidence" value="ECO:0007669"/>
    <property type="project" value="TreeGrafter"/>
</dbReference>
<dbReference type="InterPro" id="IPR018936">
    <property type="entry name" value="PI3/4_kinase_CS"/>
</dbReference>
<dbReference type="InterPro" id="IPR001263">
    <property type="entry name" value="PI3K_accessory_dom"/>
</dbReference>
<evidence type="ECO:0000256" key="7">
    <source>
        <dbReference type="SAM" id="MobiDB-lite"/>
    </source>
</evidence>
<evidence type="ECO:0000259" key="9">
    <source>
        <dbReference type="PROSITE" id="PS50290"/>
    </source>
</evidence>
<evidence type="ECO:0000313" key="12">
    <source>
        <dbReference type="EMBL" id="CAF0982308.1"/>
    </source>
</evidence>
<dbReference type="EC" id="2.7.1.137" evidence="1"/>
<evidence type="ECO:0000313" key="13">
    <source>
        <dbReference type="EMBL" id="CAF3754834.1"/>
    </source>
</evidence>
<dbReference type="Gene3D" id="1.10.1070.11">
    <property type="entry name" value="Phosphatidylinositol 3-/4-kinase, catalytic domain"/>
    <property type="match status" value="1"/>
</dbReference>
<dbReference type="InterPro" id="IPR035892">
    <property type="entry name" value="C2_domain_sf"/>
</dbReference>
<feature type="domain" description="PIK helical" evidence="10">
    <location>
        <begin position="319"/>
        <end position="531"/>
    </location>
</feature>
<evidence type="ECO:0000256" key="1">
    <source>
        <dbReference type="ARBA" id="ARBA00012073"/>
    </source>
</evidence>